<dbReference type="InterPro" id="IPR036388">
    <property type="entry name" value="WH-like_DNA-bd_sf"/>
</dbReference>
<dbReference type="EMBL" id="JADQTO010000012">
    <property type="protein sequence ID" value="MBG0564789.1"/>
    <property type="molecule type" value="Genomic_DNA"/>
</dbReference>
<dbReference type="AlphaFoldDB" id="A0A931C7C3"/>
<dbReference type="GO" id="GO:0006355">
    <property type="term" value="P:regulation of DNA-templated transcription"/>
    <property type="evidence" value="ECO:0007669"/>
    <property type="project" value="InterPro"/>
</dbReference>
<dbReference type="PANTHER" id="PTHR47691">
    <property type="entry name" value="REGULATOR-RELATED"/>
    <property type="match status" value="1"/>
</dbReference>
<feature type="domain" description="OmpR/PhoB-type" evidence="3">
    <location>
        <begin position="6"/>
        <end position="78"/>
    </location>
</feature>
<organism evidence="5 6">
    <name type="scientific">Actinoplanes aureus</name>
    <dbReference type="NCBI Taxonomy" id="2792083"/>
    <lineage>
        <taxon>Bacteria</taxon>
        <taxon>Bacillati</taxon>
        <taxon>Actinomycetota</taxon>
        <taxon>Actinomycetes</taxon>
        <taxon>Micromonosporales</taxon>
        <taxon>Micromonosporaceae</taxon>
        <taxon>Actinoplanes</taxon>
    </lineage>
</organism>
<dbReference type="InterPro" id="IPR001867">
    <property type="entry name" value="OmpR/PhoB-type_DNA-bd"/>
</dbReference>
<dbReference type="InterPro" id="IPR058852">
    <property type="entry name" value="HTH_77"/>
</dbReference>
<protein>
    <submittedName>
        <fullName evidence="5">Tetratricopeptide repeat protein</fullName>
    </submittedName>
</protein>
<dbReference type="Pfam" id="PF13424">
    <property type="entry name" value="TPR_12"/>
    <property type="match status" value="1"/>
</dbReference>
<gene>
    <name evidence="5" type="ORF">I4J89_25390</name>
</gene>
<name>A0A931C7C3_9ACTN</name>
<evidence type="ECO:0000313" key="5">
    <source>
        <dbReference type="EMBL" id="MBG0564789.1"/>
    </source>
</evidence>
<dbReference type="CDD" id="cd15831">
    <property type="entry name" value="BTAD"/>
    <property type="match status" value="1"/>
</dbReference>
<evidence type="ECO:0000313" key="6">
    <source>
        <dbReference type="Proteomes" id="UP000598146"/>
    </source>
</evidence>
<dbReference type="PANTHER" id="PTHR47691:SF3">
    <property type="entry name" value="HTH-TYPE TRANSCRIPTIONAL REGULATOR RV0890C-RELATED"/>
    <property type="match status" value="1"/>
</dbReference>
<evidence type="ECO:0000256" key="2">
    <source>
        <dbReference type="ARBA" id="ARBA00023125"/>
    </source>
</evidence>
<dbReference type="SMART" id="SM00028">
    <property type="entry name" value="TPR"/>
    <property type="match status" value="3"/>
</dbReference>
<dbReference type="SMART" id="SM01043">
    <property type="entry name" value="BTAD"/>
    <property type="match status" value="1"/>
</dbReference>
<reference evidence="5" key="1">
    <citation type="submission" date="2020-11" db="EMBL/GenBank/DDBJ databases">
        <title>Isolation and identification of active actinomycetes.</title>
        <authorList>
            <person name="Sun X."/>
        </authorList>
    </citation>
    <scope>NUCLEOTIDE SEQUENCE</scope>
    <source>
        <strain evidence="5">NEAU-A11</strain>
    </source>
</reference>
<keyword evidence="2" id="KW-0238">DNA-binding</keyword>
<dbReference type="InterPro" id="IPR019734">
    <property type="entry name" value="TPR_rpt"/>
</dbReference>
<keyword evidence="6" id="KW-1185">Reference proteome</keyword>
<dbReference type="InterPro" id="IPR016032">
    <property type="entry name" value="Sig_transdc_resp-reg_C-effctor"/>
</dbReference>
<dbReference type="SUPFAM" id="SSF48452">
    <property type="entry name" value="TPR-like"/>
    <property type="match status" value="2"/>
</dbReference>
<dbReference type="Pfam" id="PF25872">
    <property type="entry name" value="HTH_77"/>
    <property type="match status" value="1"/>
</dbReference>
<dbReference type="GO" id="GO:0003677">
    <property type="term" value="F:DNA binding"/>
    <property type="evidence" value="ECO:0007669"/>
    <property type="project" value="UniProtKB-KW"/>
</dbReference>
<dbReference type="SUPFAM" id="SSF52540">
    <property type="entry name" value="P-loop containing nucleoside triphosphate hydrolases"/>
    <property type="match status" value="1"/>
</dbReference>
<evidence type="ECO:0000256" key="1">
    <source>
        <dbReference type="ARBA" id="ARBA00005820"/>
    </source>
</evidence>
<comment type="similarity">
    <text evidence="1">Belongs to the AfsR/DnrI/RedD regulatory family.</text>
</comment>
<dbReference type="SMART" id="SM00862">
    <property type="entry name" value="Trans_reg_C"/>
    <property type="match status" value="1"/>
</dbReference>
<dbReference type="InterPro" id="IPR011990">
    <property type="entry name" value="TPR-like_helical_dom_sf"/>
</dbReference>
<dbReference type="SUPFAM" id="SSF46894">
    <property type="entry name" value="C-terminal effector domain of the bipartite response regulators"/>
    <property type="match status" value="1"/>
</dbReference>
<comment type="caution">
    <text evidence="5">The sequence shown here is derived from an EMBL/GenBank/DDBJ whole genome shotgun (WGS) entry which is preliminary data.</text>
</comment>
<dbReference type="Gene3D" id="1.25.40.10">
    <property type="entry name" value="Tetratricopeptide repeat domain"/>
    <property type="match status" value="2"/>
</dbReference>
<evidence type="ECO:0000259" key="4">
    <source>
        <dbReference type="SMART" id="SM01043"/>
    </source>
</evidence>
<dbReference type="InterPro" id="IPR005158">
    <property type="entry name" value="BTAD"/>
</dbReference>
<proteinExistence type="inferred from homology"/>
<dbReference type="Gene3D" id="3.40.50.300">
    <property type="entry name" value="P-loop containing nucleotide triphosphate hydrolases"/>
    <property type="match status" value="1"/>
</dbReference>
<feature type="domain" description="Bacterial transcriptional activator" evidence="4">
    <location>
        <begin position="85"/>
        <end position="227"/>
    </location>
</feature>
<sequence length="964" mass="101777">MWAADGTPVKVPEAKVRALLAALLVRAGDPVPAGRLAEDLWGGAPPGNPANTLQTKVSQLRRIVGRDAIRHGAAGYHLAIGPAALDAAEFTGLVERARRTPDAAGRAELLGRALDLWRGPAYAEVRDEPFARSAAGRLEEQRLLAYEEWVEARLELGAHAALAGELTAAVAQHPWRERLLAAHLRALAGAGRQREAIETFLAFRGRLADELGVDPSPELESAYRAVLTRESVPTVAPRLPAPLAPLIGRDADRDRVRAALARARLVTLTGPGGVGKTRLALAAAHTGHLVELAGLPRGAPASAVTERLAAVLGLRDETRGRSGDPADRIAAALTGARALVVLDNAEHVVDAAATVVSRLLGAVADLRVLATSREPLGVGGEVVFPVAPLSPDDAAALFETRARAADPGVRADRPAVEVICARLDGIPLAIELAAARVRTLGVTELARRMDDRFAVLGGGPRDAAHRQRTLRAAVDWSWDLLDDDERAMLRRLAVHAGGATLEAAVAVSGPPASLDVLARLVDRSLVVAVTDDVPRYRLLETVAAYATERLAEAGETRLLRRRHVAYYLGLAEQARPHLHGPAQGDWLRRLDAESANLAAALAAATGEGAARLLDAAAWWWFLRGRYREAHRAFAAAPSLGPVPAWRAGFALFTQQDPGPAVAPADGLPAWFLAHAQAAFGDEAAGAALIELVIARTRPGEWLHAAALTTRSTAALFAGDLSRLRKDADEALATFERLGDAWGRLQAADNLAALAQITGDYPEARRLHREAVRAAEALDLTTDAAHHLTGLGRVAMLTGDLAEAEELHQRALALATAHANTYERQFAELGLGLVARRAGRYADARRHLEAWLDWNRAVPGGQGLALLLAELGFVAEQTGNAGEAKTLHAEGLEVARGTGDPRAVALALEGLAGAAALDGDARQAARLLAEAGALRDGVDAPLPPGERADVDRITARIAALRTAGR</sequence>
<dbReference type="Pfam" id="PF03704">
    <property type="entry name" value="BTAD"/>
    <property type="match status" value="1"/>
</dbReference>
<evidence type="ECO:0000259" key="3">
    <source>
        <dbReference type="SMART" id="SM00862"/>
    </source>
</evidence>
<accession>A0A931C7C3</accession>
<dbReference type="GO" id="GO:0000160">
    <property type="term" value="P:phosphorelay signal transduction system"/>
    <property type="evidence" value="ECO:0007669"/>
    <property type="project" value="InterPro"/>
</dbReference>
<dbReference type="InterPro" id="IPR027417">
    <property type="entry name" value="P-loop_NTPase"/>
</dbReference>
<dbReference type="PRINTS" id="PR00364">
    <property type="entry name" value="DISEASERSIST"/>
</dbReference>
<dbReference type="Proteomes" id="UP000598146">
    <property type="component" value="Unassembled WGS sequence"/>
</dbReference>
<dbReference type="Gene3D" id="1.10.10.10">
    <property type="entry name" value="Winged helix-like DNA-binding domain superfamily/Winged helix DNA-binding domain"/>
    <property type="match status" value="1"/>
</dbReference>